<accession>A0A8T1EG36</accession>
<sequence length="1855" mass="208449">MRLTELELIQTQMVARHGIRYPTEGNIQDINGLLKRLKPFEELLPLWMRNYTLPYNRSVAGELAVAGKFELWELGVRSLARSGHEKRVMFLKDNYRIAHTHVKRTRDSAIAFVDSFFENPEDVEYIEYPKNTDFLLRFFDQCARYQREVKKNQTAQEQLHEFQKSHVMAKIALWLKHSFGLKRESIEFSPKDLMAVQSACAFDIALYHHKHQWCSLMSMTFIHSLDYLDDLEQFYWIGAGYKINYEMAAVLLRELVDTMMGRVNGSNTLAGNFFFAHAETTLPLVTLMGYGDRSLLLANATKAEINSRGFRTSILSPFGANIEFRLFKRKSGAEEFYVQILVNEKKAKIPGCERVFCKLSELEQQWDYYLKPYDFQKDSPPPTNNSAEEVRNANIQGDKKPREDEIAQVFMPNAESSAVYEPKATDTPLSIPLGSVVELKLDYICATSAAEVEYLKEFAIAGQVSVREGDSISIQLRIAQSNWKTELPPAKVALSGSDGKTLVRVGENASTTVCWAPKDRSFPVLEVFVYIQRRQQNRMSMASRASLASTSNVKRRQIPQRTNEGVAPALVATGSLNLNSFFSQRNVSVRADLQLDVEKAFVENGPTCENATEKVAVLSRLRASSSLENGSKSPGPLESSNYTTQSVKGDVCIHLLQACGSVFRKADSLSSYYVSISCGSEEILSSCCPIDDANTVSWNQQLALPIANTGPPVIRLTLYHRAVDSISPPQHDNASQQHSDDQIVGYLTLPTFPPVLEEDHLLQLEVPFGMPPSSDSTATMQNNDPHYYKRGMLTLEMQFLPSEQPKLASSISSEVYELVIYRVRGNLQDSSTTQRPSGLAKHVFIDVSIMVDRGGTTEELAVGTTDVISLSPSGQTEVGMTVDLSNPMVAATLSTGINSVLVGRIRDLVGNNYGRVHLPLRKDWKERLVNRKKQVWYPVCVESNNAGVNATKDAVQMSLKTREQSCPIGQFNNRNGYIDRKEFTNVFVDHLEDMMVTSDGQKLMHLLFGVDKNQDSSISPALEQITALFSVMDTNRDNEIEWSEYLRFLQQRQQELFATTEEIDENPAIDIPEVKYEQKQELRRKNCEDGRTAASNSADHSAIECNQDEIPPEKMREVMSRGIHSKQEPAAPKRLGKISSSEEKLLKLQYSNQEQNRLQQQITSLETILTIERRRYAELAADRQALMRSYQQLHLKHQNEIIQEQTKTKWMKQTIERQQQQLEEREKVRQNQNQASIVLQSTFRSRLEQKRYQGLKLQRVNAAIAIQCMVRRVKAKKQLRELQELDRVAKQCIRAASQMQRFIRFQLYRKERALLVEARELSAMILQKNARRMIACAAWRGQKFAVLKLQCWVRQRLAMKNFKQIHGAVLVVKKAVLGWYPMWKYAKIKASTCKIQTWWRRASKKRSAYFTLLEAALCIQSVWKRRSARKWFEREWQRQEKYLAHLEAAICIQAAWKGRQQHVLNIRSQEGTPWLDDDSTVEALLYNLVAMVEADVVIPATSEHSFTATVTGDQNVSPLAESLEVEEPSCTEYPFASSKPDDVPVVGDGTVSETNVIVAVLNDLVNAVTRATDVGGDVGGESNGLHASNSDREDEIGNPSCPETEQNIIITESGGLEIDMVSGEDITDNSSNQAANGSDVQEGGLDAPDCSDFRIIHNLIENMKELVALSAVTEGATTHTQPESQVPDSTLDDIDEKAAEFDTTSLSIASEPTVSDVKAILRQQNADEGMPMQDVVSSETSRDDTSTTIDQAQQPLAEAFNTDAAVGDFAIPDDSDDESSIRHSSDGEDSGGSSVDSTDLMMEADAMTTMQDIPESAGSKSARHTRKTTRMDSSVLLADLDQLNAREDPTAPLGN</sequence>
<dbReference type="Gene3D" id="1.20.5.190">
    <property type="match status" value="2"/>
</dbReference>
<dbReference type="PANTHER" id="PTHR20963">
    <property type="entry name" value="MULTIPLE INOSITOL POLYPHOSPHATE PHOSPHATASE-RELATED"/>
    <property type="match status" value="1"/>
</dbReference>
<comment type="catalytic activity">
    <reaction evidence="11">
        <text>1D-myo-inositol 1,2,5,6-tetrakisphosphate + H2O = 1D-myo-inositol 1,2,6-trisphosphate + phosphate</text>
        <dbReference type="Rhea" id="RHEA:77119"/>
        <dbReference type="ChEBI" id="CHEBI:15377"/>
        <dbReference type="ChEBI" id="CHEBI:43474"/>
        <dbReference type="ChEBI" id="CHEBI:195535"/>
        <dbReference type="ChEBI" id="CHEBI:195537"/>
        <dbReference type="EC" id="3.1.3.62"/>
    </reaction>
    <physiologicalReaction direction="left-to-right" evidence="11">
        <dbReference type="Rhea" id="RHEA:77120"/>
    </physiologicalReaction>
</comment>
<dbReference type="InterPro" id="IPR018247">
    <property type="entry name" value="EF_Hand_1_Ca_BS"/>
</dbReference>
<dbReference type="SUPFAM" id="SSF47473">
    <property type="entry name" value="EF-hand"/>
    <property type="match status" value="1"/>
</dbReference>
<dbReference type="VEuPathDB" id="FungiDB:PC110_g802"/>
<comment type="similarity">
    <text evidence="2">Belongs to the histidine acid phosphatase family. MINPP1 subfamily.</text>
</comment>
<evidence type="ECO:0000256" key="4">
    <source>
        <dbReference type="ARBA" id="ARBA00013040"/>
    </source>
</evidence>
<dbReference type="InterPro" id="IPR002048">
    <property type="entry name" value="EF_hand_dom"/>
</dbReference>
<evidence type="ECO:0000313" key="17">
    <source>
        <dbReference type="EMBL" id="KAG2953645.1"/>
    </source>
</evidence>
<dbReference type="PROSITE" id="PS00018">
    <property type="entry name" value="EF_HAND_1"/>
    <property type="match status" value="1"/>
</dbReference>
<feature type="region of interest" description="Disordered" evidence="15">
    <location>
        <begin position="1575"/>
        <end position="1602"/>
    </location>
</feature>
<dbReference type="PROSITE" id="PS50096">
    <property type="entry name" value="IQ"/>
    <property type="match status" value="2"/>
</dbReference>
<dbReference type="Pfam" id="PF00612">
    <property type="entry name" value="IQ"/>
    <property type="match status" value="1"/>
</dbReference>
<organism evidence="17 18">
    <name type="scientific">Phytophthora cactorum</name>
    <dbReference type="NCBI Taxonomy" id="29920"/>
    <lineage>
        <taxon>Eukaryota</taxon>
        <taxon>Sar</taxon>
        <taxon>Stramenopiles</taxon>
        <taxon>Oomycota</taxon>
        <taxon>Peronosporomycetes</taxon>
        <taxon>Peronosporales</taxon>
        <taxon>Peronosporaceae</taxon>
        <taxon>Phytophthora</taxon>
    </lineage>
</organism>
<evidence type="ECO:0000256" key="6">
    <source>
        <dbReference type="ARBA" id="ARBA00022729"/>
    </source>
</evidence>
<feature type="region of interest" description="Disordered" evidence="15">
    <location>
        <begin position="1767"/>
        <end position="1855"/>
    </location>
</feature>
<comment type="catalytic activity">
    <reaction evidence="14">
        <text>(2R)-2,3-bisphosphoglycerate + H2O = (2R)-2-phosphoglycerate + phosphate</text>
        <dbReference type="Rhea" id="RHEA:27381"/>
        <dbReference type="ChEBI" id="CHEBI:15377"/>
        <dbReference type="ChEBI" id="CHEBI:43474"/>
        <dbReference type="ChEBI" id="CHEBI:58248"/>
        <dbReference type="ChEBI" id="CHEBI:58289"/>
        <dbReference type="EC" id="3.1.3.80"/>
    </reaction>
    <physiologicalReaction direction="left-to-right" evidence="14">
        <dbReference type="Rhea" id="RHEA:27382"/>
    </physiologicalReaction>
</comment>
<evidence type="ECO:0000259" key="16">
    <source>
        <dbReference type="PROSITE" id="PS50222"/>
    </source>
</evidence>
<dbReference type="InterPro" id="IPR029033">
    <property type="entry name" value="His_PPase_superfam"/>
</dbReference>
<dbReference type="GO" id="GO:0034417">
    <property type="term" value="F:bisphosphoglycerate 3-phosphatase activity"/>
    <property type="evidence" value="ECO:0007669"/>
    <property type="project" value="UniProtKB-EC"/>
</dbReference>
<dbReference type="GO" id="GO:0003993">
    <property type="term" value="F:acid phosphatase activity"/>
    <property type="evidence" value="ECO:0007669"/>
    <property type="project" value="TreeGrafter"/>
</dbReference>
<evidence type="ECO:0000256" key="3">
    <source>
        <dbReference type="ARBA" id="ARBA00012976"/>
    </source>
</evidence>
<evidence type="ECO:0000256" key="14">
    <source>
        <dbReference type="ARBA" id="ARBA00043832"/>
    </source>
</evidence>
<dbReference type="EC" id="3.1.3.80" evidence="3"/>
<evidence type="ECO:0000256" key="10">
    <source>
        <dbReference type="ARBA" id="ARBA00031642"/>
    </source>
</evidence>
<dbReference type="GO" id="GO:0052745">
    <property type="term" value="F:inositol phosphate phosphatase activity"/>
    <property type="evidence" value="ECO:0007669"/>
    <property type="project" value="TreeGrafter"/>
</dbReference>
<dbReference type="EMBL" id="RCMK01000023">
    <property type="protein sequence ID" value="KAG2953645.1"/>
    <property type="molecule type" value="Genomic_DNA"/>
</dbReference>
<feature type="domain" description="EF-hand" evidence="16">
    <location>
        <begin position="1020"/>
        <end position="1055"/>
    </location>
</feature>
<keyword evidence="8" id="KW-0106">Calcium</keyword>
<gene>
    <name evidence="17" type="ORF">PC117_g1851</name>
</gene>
<comment type="subcellular location">
    <subcellularLocation>
        <location evidence="1">Membrane</location>
    </subcellularLocation>
</comment>
<evidence type="ECO:0000256" key="2">
    <source>
        <dbReference type="ARBA" id="ARBA00008422"/>
    </source>
</evidence>
<dbReference type="InterPro" id="IPR011992">
    <property type="entry name" value="EF-hand-dom_pair"/>
</dbReference>
<dbReference type="InterPro" id="IPR000560">
    <property type="entry name" value="His_Pase_clade-2"/>
</dbReference>
<dbReference type="VEuPathDB" id="FungiDB:PC110_g803"/>
<dbReference type="Pfam" id="PF00328">
    <property type="entry name" value="His_Phos_2"/>
    <property type="match status" value="1"/>
</dbReference>
<dbReference type="CDD" id="cd07061">
    <property type="entry name" value="HP_HAP_like"/>
    <property type="match status" value="1"/>
</dbReference>
<evidence type="ECO:0000256" key="15">
    <source>
        <dbReference type="SAM" id="MobiDB-lite"/>
    </source>
</evidence>
<dbReference type="PROSITE" id="PS50222">
    <property type="entry name" value="EF_HAND_2"/>
    <property type="match status" value="1"/>
</dbReference>
<dbReference type="SUPFAM" id="SSF53254">
    <property type="entry name" value="Phosphoglycerate mutase-like"/>
    <property type="match status" value="1"/>
</dbReference>
<evidence type="ECO:0000256" key="5">
    <source>
        <dbReference type="ARBA" id="ARBA00018097"/>
    </source>
</evidence>
<feature type="region of interest" description="Disordered" evidence="15">
    <location>
        <begin position="1623"/>
        <end position="1645"/>
    </location>
</feature>
<evidence type="ECO:0000256" key="12">
    <source>
        <dbReference type="ARBA" id="ARBA00043671"/>
    </source>
</evidence>
<evidence type="ECO:0000313" key="18">
    <source>
        <dbReference type="Proteomes" id="UP000736787"/>
    </source>
</evidence>
<evidence type="ECO:0000256" key="11">
    <source>
        <dbReference type="ARBA" id="ARBA00043668"/>
    </source>
</evidence>
<dbReference type="Proteomes" id="UP000736787">
    <property type="component" value="Unassembled WGS sequence"/>
</dbReference>
<keyword evidence="7" id="KW-0378">Hydrolase</keyword>
<dbReference type="PANTHER" id="PTHR20963:SF8">
    <property type="entry name" value="MULTIPLE INOSITOL POLYPHOSPHATE PHOSPHATASE 1"/>
    <property type="match status" value="1"/>
</dbReference>
<evidence type="ECO:0000256" key="1">
    <source>
        <dbReference type="ARBA" id="ARBA00004370"/>
    </source>
</evidence>
<comment type="caution">
    <text evidence="17">The sequence shown here is derived from an EMBL/GenBank/DDBJ whole genome shotgun (WGS) entry which is preliminary data.</text>
</comment>
<comment type="catalytic activity">
    <reaction evidence="13">
        <text>1D-myo-inositol hexakisphosphate + H2O = 1D-myo-inositol 1,2,4,5,6-pentakisphosphate + phosphate</text>
        <dbReference type="Rhea" id="RHEA:16989"/>
        <dbReference type="ChEBI" id="CHEBI:15377"/>
        <dbReference type="ChEBI" id="CHEBI:43474"/>
        <dbReference type="ChEBI" id="CHEBI:57798"/>
        <dbReference type="ChEBI" id="CHEBI:58130"/>
        <dbReference type="EC" id="3.1.3.62"/>
    </reaction>
    <physiologicalReaction direction="left-to-right" evidence="13">
        <dbReference type="Rhea" id="RHEA:16990"/>
    </physiologicalReaction>
</comment>
<dbReference type="SMART" id="SM00015">
    <property type="entry name" value="IQ"/>
    <property type="match status" value="5"/>
</dbReference>
<dbReference type="Gene3D" id="1.10.238.10">
    <property type="entry name" value="EF-hand"/>
    <property type="match status" value="1"/>
</dbReference>
<comment type="catalytic activity">
    <reaction evidence="12">
        <text>1D-myo-inositol 1,2,4,5,6-pentakisphosphate + H2O = 1D-myo-inositol 1,2,5,6-tetrakisphosphate + phosphate</text>
        <dbReference type="Rhea" id="RHEA:77115"/>
        <dbReference type="ChEBI" id="CHEBI:15377"/>
        <dbReference type="ChEBI" id="CHEBI:43474"/>
        <dbReference type="ChEBI" id="CHEBI:57798"/>
        <dbReference type="ChEBI" id="CHEBI:195535"/>
        <dbReference type="EC" id="3.1.3.62"/>
    </reaction>
    <physiologicalReaction direction="left-to-right" evidence="12">
        <dbReference type="Rhea" id="RHEA:77116"/>
    </physiologicalReaction>
</comment>
<proteinExistence type="inferred from homology"/>
<dbReference type="GO" id="GO:0016020">
    <property type="term" value="C:membrane"/>
    <property type="evidence" value="ECO:0007669"/>
    <property type="project" value="UniProtKB-SubCell"/>
</dbReference>
<protein>
    <recommendedName>
        <fullName evidence="5">Multiple inositol polyphosphate phosphatase 1</fullName>
        <ecNumber evidence="4">3.1.3.62</ecNumber>
        <ecNumber evidence="3">3.1.3.80</ecNumber>
    </recommendedName>
    <alternativeName>
        <fullName evidence="10">2,3-bisphosphoglycerate 3-phosphatase</fullName>
    </alternativeName>
</protein>
<keyword evidence="9" id="KW-0472">Membrane</keyword>
<dbReference type="EC" id="3.1.3.62" evidence="4"/>
<dbReference type="InterPro" id="IPR000048">
    <property type="entry name" value="IQ_motif_EF-hand-BS"/>
</dbReference>
<feature type="region of interest" description="Disordered" evidence="15">
    <location>
        <begin position="1724"/>
        <end position="1748"/>
    </location>
</feature>
<evidence type="ECO:0000256" key="13">
    <source>
        <dbReference type="ARBA" id="ARBA00043691"/>
    </source>
</evidence>
<reference evidence="17" key="1">
    <citation type="submission" date="2018-10" db="EMBL/GenBank/DDBJ databases">
        <title>Effector identification in a new, highly contiguous assembly of the strawberry crown rot pathogen Phytophthora cactorum.</title>
        <authorList>
            <person name="Armitage A.D."/>
            <person name="Nellist C.F."/>
            <person name="Bates H."/>
            <person name="Vickerstaff R.J."/>
            <person name="Harrison R.J."/>
        </authorList>
    </citation>
    <scope>NUCLEOTIDE SEQUENCE</scope>
    <source>
        <strain evidence="17">4040</strain>
    </source>
</reference>
<name>A0A8T1EG36_9STRA</name>
<dbReference type="GO" id="GO:0005509">
    <property type="term" value="F:calcium ion binding"/>
    <property type="evidence" value="ECO:0007669"/>
    <property type="project" value="InterPro"/>
</dbReference>
<evidence type="ECO:0000256" key="8">
    <source>
        <dbReference type="ARBA" id="ARBA00022837"/>
    </source>
</evidence>
<evidence type="ECO:0000256" key="7">
    <source>
        <dbReference type="ARBA" id="ARBA00022801"/>
    </source>
</evidence>
<evidence type="ECO:0000256" key="9">
    <source>
        <dbReference type="ARBA" id="ARBA00023136"/>
    </source>
</evidence>
<dbReference type="Gene3D" id="3.40.50.1240">
    <property type="entry name" value="Phosphoglycerate mutase-like"/>
    <property type="match status" value="1"/>
</dbReference>
<feature type="compositionally biased region" description="Polar residues" evidence="15">
    <location>
        <begin position="1628"/>
        <end position="1639"/>
    </location>
</feature>
<keyword evidence="6" id="KW-0732">Signal</keyword>